<sequence length="85" mass="9139">MTQAGPIIVAKDVEKHFGSFQALRGVSLTVQPREVVVIIGPSGSGKSTFIRTLNALDPHDHGSITVDGIPLDGQRHLDEIRREVG</sequence>
<dbReference type="Pfam" id="PF00005">
    <property type="entry name" value="ABC_tran"/>
    <property type="match status" value="1"/>
</dbReference>
<dbReference type="InterPro" id="IPR003439">
    <property type="entry name" value="ABC_transporter-like_ATP-bd"/>
</dbReference>
<gene>
    <name evidence="4" type="ORF">HNQ10_001867</name>
</gene>
<comment type="caution">
    <text evidence="4">The sequence shown here is derived from an EMBL/GenBank/DDBJ whole genome shotgun (WGS) entry which is preliminary data.</text>
</comment>
<dbReference type="RefSeq" id="WP_184117635.1">
    <property type="nucleotide sequence ID" value="NZ_JACHFV010000006.1"/>
</dbReference>
<protein>
    <submittedName>
        <fullName evidence="4">ABC-type polar amino acid transport system ATPase subunit</fullName>
    </submittedName>
</protein>
<proteinExistence type="inferred from homology"/>
<dbReference type="PANTHER" id="PTHR43166">
    <property type="entry name" value="AMINO ACID IMPORT ATP-BINDING PROTEIN"/>
    <property type="match status" value="1"/>
</dbReference>
<dbReference type="PANTHER" id="PTHR43166:SF4">
    <property type="entry name" value="PHOSPHONATES IMPORT ATP-BINDING PROTEIN PHNC"/>
    <property type="match status" value="1"/>
</dbReference>
<evidence type="ECO:0000313" key="4">
    <source>
        <dbReference type="EMBL" id="MBB5295041.1"/>
    </source>
</evidence>
<dbReference type="SUPFAM" id="SSF52540">
    <property type="entry name" value="P-loop containing nucleoside triphosphate hydrolases"/>
    <property type="match status" value="1"/>
</dbReference>
<dbReference type="InterPro" id="IPR027417">
    <property type="entry name" value="P-loop_NTPase"/>
</dbReference>
<dbReference type="Proteomes" id="UP000536909">
    <property type="component" value="Unassembled WGS sequence"/>
</dbReference>
<accession>A0ABR6MT02</accession>
<evidence type="ECO:0000313" key="5">
    <source>
        <dbReference type="Proteomes" id="UP000536909"/>
    </source>
</evidence>
<dbReference type="EMBL" id="JACHFV010000006">
    <property type="protein sequence ID" value="MBB5295041.1"/>
    <property type="molecule type" value="Genomic_DNA"/>
</dbReference>
<comment type="similarity">
    <text evidence="1">Belongs to the ABC transporter superfamily.</text>
</comment>
<dbReference type="InterPro" id="IPR050086">
    <property type="entry name" value="MetN_ABC_transporter-like"/>
</dbReference>
<keyword evidence="2" id="KW-0813">Transport</keyword>
<feature type="non-terminal residue" evidence="4">
    <location>
        <position position="85"/>
    </location>
</feature>
<organism evidence="4 5">
    <name type="scientific">Deinococcus metallilatus</name>
    <dbReference type="NCBI Taxonomy" id="1211322"/>
    <lineage>
        <taxon>Bacteria</taxon>
        <taxon>Thermotogati</taxon>
        <taxon>Deinococcota</taxon>
        <taxon>Deinococci</taxon>
        <taxon>Deinococcales</taxon>
        <taxon>Deinococcaceae</taxon>
        <taxon>Deinococcus</taxon>
    </lineage>
</organism>
<evidence type="ECO:0000256" key="2">
    <source>
        <dbReference type="ARBA" id="ARBA00022448"/>
    </source>
</evidence>
<evidence type="ECO:0000256" key="1">
    <source>
        <dbReference type="ARBA" id="ARBA00005417"/>
    </source>
</evidence>
<keyword evidence="5" id="KW-1185">Reference proteome</keyword>
<reference evidence="4 5" key="1">
    <citation type="submission" date="2020-08" db="EMBL/GenBank/DDBJ databases">
        <title>Genomic Encyclopedia of Type Strains, Phase IV (KMG-IV): sequencing the most valuable type-strain genomes for metagenomic binning, comparative biology and taxonomic classification.</title>
        <authorList>
            <person name="Goeker M."/>
        </authorList>
    </citation>
    <scope>NUCLEOTIDE SEQUENCE [LARGE SCALE GENOMIC DNA]</scope>
    <source>
        <strain evidence="4 5">DSM 105434</strain>
    </source>
</reference>
<evidence type="ECO:0000259" key="3">
    <source>
        <dbReference type="Pfam" id="PF00005"/>
    </source>
</evidence>
<feature type="domain" description="ABC transporter" evidence="3">
    <location>
        <begin position="23"/>
        <end position="84"/>
    </location>
</feature>
<name>A0ABR6MT02_9DEIO</name>
<dbReference type="Gene3D" id="3.40.50.300">
    <property type="entry name" value="P-loop containing nucleotide triphosphate hydrolases"/>
    <property type="match status" value="1"/>
</dbReference>